<keyword evidence="3" id="KW-1185">Reference proteome</keyword>
<evidence type="ECO:0000313" key="3">
    <source>
        <dbReference type="Proteomes" id="UP000596661"/>
    </source>
</evidence>
<proteinExistence type="predicted"/>
<organism evidence="2 3">
    <name type="scientific">Cannabis sativa</name>
    <name type="common">Hemp</name>
    <name type="synonym">Marijuana</name>
    <dbReference type="NCBI Taxonomy" id="3483"/>
    <lineage>
        <taxon>Eukaryota</taxon>
        <taxon>Viridiplantae</taxon>
        <taxon>Streptophyta</taxon>
        <taxon>Embryophyta</taxon>
        <taxon>Tracheophyta</taxon>
        <taxon>Spermatophyta</taxon>
        <taxon>Magnoliopsida</taxon>
        <taxon>eudicotyledons</taxon>
        <taxon>Gunneridae</taxon>
        <taxon>Pentapetalae</taxon>
        <taxon>rosids</taxon>
        <taxon>fabids</taxon>
        <taxon>Rosales</taxon>
        <taxon>Cannabaceae</taxon>
        <taxon>Cannabis</taxon>
    </lineage>
</organism>
<feature type="coiled-coil region" evidence="1">
    <location>
        <begin position="3"/>
        <end position="30"/>
    </location>
</feature>
<evidence type="ECO:0000256" key="1">
    <source>
        <dbReference type="SAM" id="Coils"/>
    </source>
</evidence>
<evidence type="ECO:0000313" key="2">
    <source>
        <dbReference type="EnsemblPlants" id="cds.evm.model.07.1058"/>
    </source>
</evidence>
<sequence length="106" mass="11593">MRVKKLEEDIAELTHNLESEKENVKKAYDQAISDYIYTTLTKLSKFDFAVFGPEVVKMDNAFCTMSPIETQGLGGNLFPDDAEDATATEVADGISKVISDSIAPVA</sequence>
<keyword evidence="1" id="KW-0175">Coiled coil</keyword>
<dbReference type="Gramene" id="evm.model.07.1058">
    <property type="protein sequence ID" value="cds.evm.model.07.1058"/>
    <property type="gene ID" value="evm.TU.07.1058"/>
</dbReference>
<dbReference type="Proteomes" id="UP000596661">
    <property type="component" value="Chromosome 7"/>
</dbReference>
<dbReference type="AlphaFoldDB" id="A0A803Q141"/>
<accession>A0A803Q141</accession>
<protein>
    <submittedName>
        <fullName evidence="2">Uncharacterized protein</fullName>
    </submittedName>
</protein>
<dbReference type="EMBL" id="UZAU01000655">
    <property type="status" value="NOT_ANNOTATED_CDS"/>
    <property type="molecule type" value="Genomic_DNA"/>
</dbReference>
<reference evidence="2" key="1">
    <citation type="submission" date="2018-11" db="EMBL/GenBank/DDBJ databases">
        <authorList>
            <person name="Grassa J C."/>
        </authorList>
    </citation>
    <scope>NUCLEOTIDE SEQUENCE [LARGE SCALE GENOMIC DNA]</scope>
</reference>
<reference evidence="2" key="2">
    <citation type="submission" date="2021-03" db="UniProtKB">
        <authorList>
            <consortium name="EnsemblPlants"/>
        </authorList>
    </citation>
    <scope>IDENTIFICATION</scope>
</reference>
<name>A0A803Q141_CANSA</name>
<dbReference type="EnsemblPlants" id="evm.model.07.1058">
    <property type="protein sequence ID" value="cds.evm.model.07.1058"/>
    <property type="gene ID" value="evm.TU.07.1058"/>
</dbReference>